<dbReference type="GO" id="GO:0004140">
    <property type="term" value="F:dephospho-CoA kinase activity"/>
    <property type="evidence" value="ECO:0007669"/>
    <property type="project" value="UniProtKB-EC"/>
</dbReference>
<dbReference type="EMBL" id="JBHRZV010000025">
    <property type="protein sequence ID" value="MFC3927653.1"/>
    <property type="molecule type" value="Genomic_DNA"/>
</dbReference>
<name>A0ABV8CUZ7_9STRE</name>
<dbReference type="HAMAP" id="MF_00376">
    <property type="entry name" value="Dephospho_CoA_kinase"/>
    <property type="match status" value="1"/>
</dbReference>
<dbReference type="NCBIfam" id="TIGR00152">
    <property type="entry name" value="dephospho-CoA kinase"/>
    <property type="match status" value="1"/>
</dbReference>
<dbReference type="Pfam" id="PF01121">
    <property type="entry name" value="CoaE"/>
    <property type="match status" value="1"/>
</dbReference>
<comment type="similarity">
    <text evidence="4">Belongs to the CoaE family.</text>
</comment>
<dbReference type="RefSeq" id="WP_380425483.1">
    <property type="nucleotide sequence ID" value="NZ_JBHRZV010000025.1"/>
</dbReference>
<dbReference type="InterPro" id="IPR001977">
    <property type="entry name" value="Depp_CoAkinase"/>
</dbReference>
<proteinExistence type="inferred from homology"/>
<evidence type="ECO:0000313" key="7">
    <source>
        <dbReference type="Proteomes" id="UP001595807"/>
    </source>
</evidence>
<comment type="caution">
    <text evidence="6">The sequence shown here is derived from an EMBL/GenBank/DDBJ whole genome shotgun (WGS) entry which is preliminary data.</text>
</comment>
<evidence type="ECO:0000256" key="3">
    <source>
        <dbReference type="ARBA" id="ARBA00022840"/>
    </source>
</evidence>
<keyword evidence="4 6" id="KW-0808">Transferase</keyword>
<organism evidence="6 7">
    <name type="scientific">Streptococcus caprae</name>
    <dbReference type="NCBI Taxonomy" id="1640501"/>
    <lineage>
        <taxon>Bacteria</taxon>
        <taxon>Bacillati</taxon>
        <taxon>Bacillota</taxon>
        <taxon>Bacilli</taxon>
        <taxon>Lactobacillales</taxon>
        <taxon>Streptococcaceae</taxon>
        <taxon>Streptococcus</taxon>
    </lineage>
</organism>
<comment type="pathway">
    <text evidence="4">Cofactor biosynthesis; coenzyme A biosynthesis; CoA from (R)-pantothenate: step 5/5.</text>
</comment>
<sequence length="198" mass="22588">MATVIGLTGSIASGKSTVSAYLHQQGYCVIDADQVVHELQAKGGRLYEALVQHFGPEIVREDGELDRPKLSELIFSNPDIKQQSAHLQDQVIREELAERLKQAQTEQDVVFMDIPLLYELGYESWCDEVWLVYVDRETQLSRLMLRNGYSQEEAQKRLDAQLSLEEKKARADVVLENNRTLDCLYEQVDLALKTMGEK</sequence>
<evidence type="ECO:0000256" key="2">
    <source>
        <dbReference type="ARBA" id="ARBA00022777"/>
    </source>
</evidence>
<keyword evidence="3 4" id="KW-0067">ATP-binding</keyword>
<dbReference type="SUPFAM" id="SSF52540">
    <property type="entry name" value="P-loop containing nucleoside triphosphate hydrolases"/>
    <property type="match status" value="1"/>
</dbReference>
<dbReference type="PANTHER" id="PTHR10695:SF46">
    <property type="entry name" value="BIFUNCTIONAL COENZYME A SYNTHASE-RELATED"/>
    <property type="match status" value="1"/>
</dbReference>
<comment type="function">
    <text evidence="4">Catalyzes the phosphorylation of the 3'-hydroxyl group of dephosphocoenzyme A to form coenzyme A.</text>
</comment>
<keyword evidence="2 4" id="KW-0418">Kinase</keyword>
<evidence type="ECO:0000256" key="4">
    <source>
        <dbReference type="HAMAP-Rule" id="MF_00376"/>
    </source>
</evidence>
<feature type="binding site" evidence="4">
    <location>
        <begin position="12"/>
        <end position="17"/>
    </location>
    <ligand>
        <name>ATP</name>
        <dbReference type="ChEBI" id="CHEBI:30616"/>
    </ligand>
</feature>
<evidence type="ECO:0000256" key="5">
    <source>
        <dbReference type="NCBIfam" id="TIGR00152"/>
    </source>
</evidence>
<gene>
    <name evidence="4 6" type="primary">coaE</name>
    <name evidence="6" type="ORF">ACFORF_03310</name>
</gene>
<dbReference type="InterPro" id="IPR027417">
    <property type="entry name" value="P-loop_NTPase"/>
</dbReference>
<evidence type="ECO:0000313" key="6">
    <source>
        <dbReference type="EMBL" id="MFC3927653.1"/>
    </source>
</evidence>
<dbReference type="Proteomes" id="UP001595807">
    <property type="component" value="Unassembled WGS sequence"/>
</dbReference>
<keyword evidence="7" id="KW-1185">Reference proteome</keyword>
<dbReference type="PROSITE" id="PS51219">
    <property type="entry name" value="DPCK"/>
    <property type="match status" value="1"/>
</dbReference>
<evidence type="ECO:0000256" key="1">
    <source>
        <dbReference type="ARBA" id="ARBA00022741"/>
    </source>
</evidence>
<reference evidence="7" key="1">
    <citation type="journal article" date="2019" name="Int. J. Syst. Evol. Microbiol.">
        <title>The Global Catalogue of Microorganisms (GCM) 10K type strain sequencing project: providing services to taxonomists for standard genome sequencing and annotation.</title>
        <authorList>
            <consortium name="The Broad Institute Genomics Platform"/>
            <consortium name="The Broad Institute Genome Sequencing Center for Infectious Disease"/>
            <person name="Wu L."/>
            <person name="Ma J."/>
        </authorList>
    </citation>
    <scope>NUCLEOTIDE SEQUENCE [LARGE SCALE GENOMIC DNA]</scope>
    <source>
        <strain evidence="7">CCUG 67170</strain>
    </source>
</reference>
<dbReference type="PANTHER" id="PTHR10695">
    <property type="entry name" value="DEPHOSPHO-COA KINASE-RELATED"/>
    <property type="match status" value="1"/>
</dbReference>
<accession>A0ABV8CUZ7</accession>
<dbReference type="EC" id="2.7.1.24" evidence="4 5"/>
<dbReference type="Gene3D" id="3.40.50.300">
    <property type="entry name" value="P-loop containing nucleotide triphosphate hydrolases"/>
    <property type="match status" value="1"/>
</dbReference>
<keyword evidence="4" id="KW-0173">Coenzyme A biosynthesis</keyword>
<protein>
    <recommendedName>
        <fullName evidence="4 5">Dephospho-CoA kinase</fullName>
        <ecNumber evidence="4 5">2.7.1.24</ecNumber>
    </recommendedName>
    <alternativeName>
        <fullName evidence="4">Dephosphocoenzyme A kinase</fullName>
    </alternativeName>
</protein>
<comment type="subcellular location">
    <subcellularLocation>
        <location evidence="4">Cytoplasm</location>
    </subcellularLocation>
</comment>
<dbReference type="CDD" id="cd02022">
    <property type="entry name" value="DPCK"/>
    <property type="match status" value="1"/>
</dbReference>
<keyword evidence="1 4" id="KW-0547">Nucleotide-binding</keyword>
<keyword evidence="4" id="KW-0963">Cytoplasm</keyword>
<comment type="catalytic activity">
    <reaction evidence="4">
        <text>3'-dephospho-CoA + ATP = ADP + CoA + H(+)</text>
        <dbReference type="Rhea" id="RHEA:18245"/>
        <dbReference type="ChEBI" id="CHEBI:15378"/>
        <dbReference type="ChEBI" id="CHEBI:30616"/>
        <dbReference type="ChEBI" id="CHEBI:57287"/>
        <dbReference type="ChEBI" id="CHEBI:57328"/>
        <dbReference type="ChEBI" id="CHEBI:456216"/>
        <dbReference type="EC" id="2.7.1.24"/>
    </reaction>
</comment>